<keyword evidence="2" id="KW-1185">Reference proteome</keyword>
<proteinExistence type="predicted"/>
<dbReference type="RefSeq" id="YP_009816919.1">
    <property type="nucleotide sequence ID" value="NC_048112.1"/>
</dbReference>
<dbReference type="KEGG" id="vg:55008231"/>
<evidence type="ECO:0000313" key="2">
    <source>
        <dbReference type="Proteomes" id="UP000279721"/>
    </source>
</evidence>
<evidence type="ECO:0000313" key="1">
    <source>
        <dbReference type="EMBL" id="AZF88686.1"/>
    </source>
</evidence>
<dbReference type="Proteomes" id="UP000279721">
    <property type="component" value="Segment"/>
</dbReference>
<dbReference type="EMBL" id="MK105855">
    <property type="protein sequence ID" value="AZF88686.1"/>
    <property type="molecule type" value="Genomic_DNA"/>
</dbReference>
<organism evidence="1 2">
    <name type="scientific">Escherichia phage Skarpretter</name>
    <dbReference type="NCBI Taxonomy" id="2488654"/>
    <lineage>
        <taxon>Viruses</taxon>
        <taxon>Duplodnaviria</taxon>
        <taxon>Heunggongvirae</taxon>
        <taxon>Uroviricota</taxon>
        <taxon>Caudoviricetes</taxon>
        <taxon>Skarprettervirus</taxon>
        <taxon>Skarprettervirus skarpretter</taxon>
    </lineage>
</organism>
<sequence>MAKSTIRVTNDKGFGGYYGNLRKWEGLKRKDLAWKDEDLTGESAAHDPDFWIDEYTTQAEIDYRNRAHRAKFD</sequence>
<accession>A0A3G8F2Y4</accession>
<protein>
    <submittedName>
        <fullName evidence="1">Uncharacterized protein</fullName>
    </submittedName>
</protein>
<dbReference type="GeneID" id="55008231"/>
<name>A0A3G8F2Y4_9CAUD</name>
<reference evidence="2" key="1">
    <citation type="submission" date="2018-10" db="EMBL/GenBank/DDBJ databases">
        <authorList>
            <person name="Olsen N.S."/>
            <person name="Kot W."/>
            <person name="Hansen L.H."/>
        </authorList>
    </citation>
    <scope>NUCLEOTIDE SEQUENCE [LARGE SCALE GENOMIC DNA]</scope>
</reference>